<dbReference type="PROSITE" id="PS50949">
    <property type="entry name" value="HTH_GNTR"/>
    <property type="match status" value="1"/>
</dbReference>
<accession>A0A1H6RNM0</accession>
<keyword evidence="3" id="KW-0804">Transcription</keyword>
<gene>
    <name evidence="5" type="ORF">SAMN04487995_1184</name>
</gene>
<dbReference type="SMART" id="SM00345">
    <property type="entry name" value="HTH_GNTR"/>
    <property type="match status" value="1"/>
</dbReference>
<keyword evidence="6" id="KW-1185">Reference proteome</keyword>
<dbReference type="InterPro" id="IPR000524">
    <property type="entry name" value="Tscrpt_reg_HTH_GntR"/>
</dbReference>
<protein>
    <submittedName>
        <fullName evidence="5">DNA-binding transcriptional regulator YhcF, GntR family</fullName>
    </submittedName>
</protein>
<dbReference type="Pfam" id="PF00392">
    <property type="entry name" value="GntR"/>
    <property type="match status" value="1"/>
</dbReference>
<proteinExistence type="predicted"/>
<organism evidence="5 6">
    <name type="scientific">Dyadobacter koreensis</name>
    <dbReference type="NCBI Taxonomy" id="408657"/>
    <lineage>
        <taxon>Bacteria</taxon>
        <taxon>Pseudomonadati</taxon>
        <taxon>Bacteroidota</taxon>
        <taxon>Cytophagia</taxon>
        <taxon>Cytophagales</taxon>
        <taxon>Spirosomataceae</taxon>
        <taxon>Dyadobacter</taxon>
    </lineage>
</organism>
<evidence type="ECO:0000256" key="2">
    <source>
        <dbReference type="ARBA" id="ARBA00023125"/>
    </source>
</evidence>
<dbReference type="RefSeq" id="WP_090333283.1">
    <property type="nucleotide sequence ID" value="NZ_FNXY01000002.1"/>
</dbReference>
<evidence type="ECO:0000313" key="6">
    <source>
        <dbReference type="Proteomes" id="UP000199532"/>
    </source>
</evidence>
<dbReference type="PANTHER" id="PTHR38445">
    <property type="entry name" value="HTH-TYPE TRANSCRIPTIONAL REPRESSOR YTRA"/>
    <property type="match status" value="1"/>
</dbReference>
<evidence type="ECO:0000313" key="5">
    <source>
        <dbReference type="EMBL" id="SEI53195.1"/>
    </source>
</evidence>
<dbReference type="Proteomes" id="UP000199532">
    <property type="component" value="Unassembled WGS sequence"/>
</dbReference>
<dbReference type="OrthoDB" id="742238at2"/>
<dbReference type="AlphaFoldDB" id="A0A1H6RNM0"/>
<keyword evidence="1" id="KW-0805">Transcription regulation</keyword>
<reference evidence="5 6" key="1">
    <citation type="submission" date="2016-10" db="EMBL/GenBank/DDBJ databases">
        <authorList>
            <person name="de Groot N.N."/>
        </authorList>
    </citation>
    <scope>NUCLEOTIDE SEQUENCE [LARGE SCALE GENOMIC DNA]</scope>
    <source>
        <strain evidence="5 6">DSM 19938</strain>
    </source>
</reference>
<dbReference type="InterPro" id="IPR028082">
    <property type="entry name" value="Peripla_BP_I"/>
</dbReference>
<dbReference type="InterPro" id="IPR036390">
    <property type="entry name" value="WH_DNA-bd_sf"/>
</dbReference>
<dbReference type="PANTHER" id="PTHR38445:SF10">
    <property type="entry name" value="GNTR-FAMILY TRANSCRIPTIONAL REGULATOR"/>
    <property type="match status" value="1"/>
</dbReference>
<dbReference type="CDD" id="cd07377">
    <property type="entry name" value="WHTH_GntR"/>
    <property type="match status" value="1"/>
</dbReference>
<dbReference type="SUPFAM" id="SSF53822">
    <property type="entry name" value="Periplasmic binding protein-like I"/>
    <property type="match status" value="1"/>
</dbReference>
<dbReference type="InterPro" id="IPR036388">
    <property type="entry name" value="WH-like_DNA-bd_sf"/>
</dbReference>
<sequence length="363" mass="41878">MTGYSTARANLGTKNFVFKDVYFQEHETSFQMQFDPEDKMPKYKQIVQSIRTDIDRGILKKGTQLPSISELSVDYLLARDTVEKAYRELRNLGYITSVQGKGYYVQSGGDKKDKILLIFNKLSSYKKIIYYSFLKALGDQAVVDLEIHHYSAKRFKEIIEKNLGKYNHYVIMPHFNPTEEEDYMSTIKSIPSSQLVLLDRDIPELLQPTLSIHQSFDKDIFGSLESANDLLDNYKRLVLVFPFDGNYPREIVRGFKNYCINYNKQFDVKESINDEIIRPGTAYVVVEENDLAELVKKTRQSAYTMGREVGVISFNETTLKELLGITVITTDFETMGRSAASLILNKQQIKVKNPFYMIRRGSL</sequence>
<feature type="domain" description="HTH gntR-type" evidence="4">
    <location>
        <begin position="40"/>
        <end position="108"/>
    </location>
</feature>
<dbReference type="GO" id="GO:0003700">
    <property type="term" value="F:DNA-binding transcription factor activity"/>
    <property type="evidence" value="ECO:0007669"/>
    <property type="project" value="InterPro"/>
</dbReference>
<keyword evidence="2 5" id="KW-0238">DNA-binding</keyword>
<dbReference type="GO" id="GO:0003677">
    <property type="term" value="F:DNA binding"/>
    <property type="evidence" value="ECO:0007669"/>
    <property type="project" value="UniProtKB-KW"/>
</dbReference>
<dbReference type="SUPFAM" id="SSF46785">
    <property type="entry name" value="Winged helix' DNA-binding domain"/>
    <property type="match status" value="1"/>
</dbReference>
<evidence type="ECO:0000256" key="3">
    <source>
        <dbReference type="ARBA" id="ARBA00023163"/>
    </source>
</evidence>
<name>A0A1H6RNM0_9BACT</name>
<dbReference type="EMBL" id="FNXY01000002">
    <property type="protein sequence ID" value="SEI53195.1"/>
    <property type="molecule type" value="Genomic_DNA"/>
</dbReference>
<dbReference type="Gene3D" id="1.10.10.10">
    <property type="entry name" value="Winged helix-like DNA-binding domain superfamily/Winged helix DNA-binding domain"/>
    <property type="match status" value="1"/>
</dbReference>
<evidence type="ECO:0000256" key="1">
    <source>
        <dbReference type="ARBA" id="ARBA00023015"/>
    </source>
</evidence>
<evidence type="ECO:0000259" key="4">
    <source>
        <dbReference type="PROSITE" id="PS50949"/>
    </source>
</evidence>
<dbReference type="STRING" id="408657.SAMN04487995_1184"/>